<keyword evidence="2" id="KW-1133">Transmembrane helix</keyword>
<feature type="transmembrane region" description="Helical" evidence="2">
    <location>
        <begin position="79"/>
        <end position="102"/>
    </location>
</feature>
<accession>A0A6P5AKK6</accession>
<keyword evidence="4" id="KW-1185">Reference proteome</keyword>
<sequence length="226" mass="25564">MENDVKSVTIRELRQEEATVARDIVVDGLYRQTVTIRAAFEALRAVIQGRLDPQPLWVMCVVLLFFMAISYAFSNSVLVSVLVSVVLTVASSLPVIWGLIYVEFGKYVHKERMELEHLYSWYNAKPGSRFWVAVCGGKIIGTAALERTSDTTAELRRMSVLPEYRRRGVATRLMGSFQEFCKSDGVKKMFLTTSLLQPEAVLLYQKCGFVITETTPKAVIRLEKLI</sequence>
<dbReference type="KEGG" id="bbel:109483845"/>
<dbReference type="PANTHER" id="PTHR13947">
    <property type="entry name" value="GNAT FAMILY N-ACETYLTRANSFERASE"/>
    <property type="match status" value="1"/>
</dbReference>
<name>A0A6P5AKK6_BRABE</name>
<dbReference type="PROSITE" id="PS51186">
    <property type="entry name" value="GNAT"/>
    <property type="match status" value="1"/>
</dbReference>
<dbReference type="Gene3D" id="3.40.630.30">
    <property type="match status" value="1"/>
</dbReference>
<evidence type="ECO:0000259" key="3">
    <source>
        <dbReference type="PROSITE" id="PS51186"/>
    </source>
</evidence>
<protein>
    <submittedName>
        <fullName evidence="5">N-acetyltransferase 14-like</fullName>
    </submittedName>
</protein>
<dbReference type="OrthoDB" id="41532at2759"/>
<evidence type="ECO:0000256" key="1">
    <source>
        <dbReference type="ARBA" id="ARBA00022679"/>
    </source>
</evidence>
<gene>
    <name evidence="5" type="primary">LOC109483845</name>
</gene>
<reference evidence="5" key="1">
    <citation type="submission" date="2025-08" db="UniProtKB">
        <authorList>
            <consortium name="RefSeq"/>
        </authorList>
    </citation>
    <scope>IDENTIFICATION</scope>
    <source>
        <tissue evidence="5">Gonad</tissue>
    </source>
</reference>
<dbReference type="InterPro" id="IPR050769">
    <property type="entry name" value="NAT_camello-type"/>
</dbReference>
<dbReference type="CDD" id="cd04301">
    <property type="entry name" value="NAT_SF"/>
    <property type="match status" value="1"/>
</dbReference>
<evidence type="ECO:0000256" key="2">
    <source>
        <dbReference type="SAM" id="Phobius"/>
    </source>
</evidence>
<proteinExistence type="predicted"/>
<keyword evidence="2" id="KW-0812">Transmembrane</keyword>
<dbReference type="PANTHER" id="PTHR13947:SF37">
    <property type="entry name" value="LD18367P"/>
    <property type="match status" value="1"/>
</dbReference>
<dbReference type="RefSeq" id="XP_019642556.1">
    <property type="nucleotide sequence ID" value="XM_019786997.1"/>
</dbReference>
<keyword evidence="2" id="KW-0472">Membrane</keyword>
<dbReference type="GeneID" id="109483845"/>
<dbReference type="InterPro" id="IPR016181">
    <property type="entry name" value="Acyl_CoA_acyltransferase"/>
</dbReference>
<evidence type="ECO:0000313" key="5">
    <source>
        <dbReference type="RefSeq" id="XP_019642556.1"/>
    </source>
</evidence>
<dbReference type="Pfam" id="PF00583">
    <property type="entry name" value="Acetyltransf_1"/>
    <property type="match status" value="1"/>
</dbReference>
<evidence type="ECO:0000313" key="4">
    <source>
        <dbReference type="Proteomes" id="UP000515135"/>
    </source>
</evidence>
<dbReference type="Proteomes" id="UP000515135">
    <property type="component" value="Unplaced"/>
</dbReference>
<dbReference type="SUPFAM" id="SSF55729">
    <property type="entry name" value="Acyl-CoA N-acyltransferases (Nat)"/>
    <property type="match status" value="1"/>
</dbReference>
<feature type="transmembrane region" description="Helical" evidence="2">
    <location>
        <begin position="56"/>
        <end position="73"/>
    </location>
</feature>
<dbReference type="GO" id="GO:0008080">
    <property type="term" value="F:N-acetyltransferase activity"/>
    <property type="evidence" value="ECO:0007669"/>
    <property type="project" value="InterPro"/>
</dbReference>
<feature type="domain" description="N-acetyltransferase" evidence="3">
    <location>
        <begin position="84"/>
        <end position="226"/>
    </location>
</feature>
<dbReference type="InterPro" id="IPR000182">
    <property type="entry name" value="GNAT_dom"/>
</dbReference>
<dbReference type="AlphaFoldDB" id="A0A6P5AKK6"/>
<organism evidence="4 5">
    <name type="scientific">Branchiostoma belcheri</name>
    <name type="common">Amphioxus</name>
    <dbReference type="NCBI Taxonomy" id="7741"/>
    <lineage>
        <taxon>Eukaryota</taxon>
        <taxon>Metazoa</taxon>
        <taxon>Chordata</taxon>
        <taxon>Cephalochordata</taxon>
        <taxon>Leptocardii</taxon>
        <taxon>Amphioxiformes</taxon>
        <taxon>Branchiostomatidae</taxon>
        <taxon>Branchiostoma</taxon>
    </lineage>
</organism>
<keyword evidence="1" id="KW-0808">Transferase</keyword>